<dbReference type="PIRSF" id="PIRSF036778">
    <property type="entry name" value="UCP036778"/>
    <property type="match status" value="1"/>
</dbReference>
<evidence type="ECO:0000259" key="1">
    <source>
        <dbReference type="Pfam" id="PF01261"/>
    </source>
</evidence>
<feature type="domain" description="Xylose isomerase-like TIM barrel" evidence="1">
    <location>
        <begin position="27"/>
        <end position="260"/>
    </location>
</feature>
<sequence length="269" mass="28870">MRQALPRFALDHMAAPGLDVRAFFTLARDLGLIEVDIRNDLCSNPVARGMPAADVRSAAAEAGVTIISVNALRRFNEWTPAREAEASKLADYAAACGAKTLVLVPVNDGSGASGERQGNLRVALKALQPILEPRGLIGLIEPLGFQTCSLRSKKEAAEAIAAVDGQSVFRFVHDTFHHTLAGETSFFCELTGLVHISGVNDPTFWIYPDRVLGGSDNGSQIRALLDGGYAGPFSFKPFAEEVHELDDLAGALAASIDFIRHGLLTRESW</sequence>
<dbReference type="Pfam" id="PF01261">
    <property type="entry name" value="AP_endonuc_2"/>
    <property type="match status" value="1"/>
</dbReference>
<keyword evidence="2" id="KW-0413">Isomerase</keyword>
<dbReference type="RefSeq" id="WP_149764648.1">
    <property type="nucleotide sequence ID" value="NZ_BSPE01000071.1"/>
</dbReference>
<dbReference type="GO" id="GO:0016853">
    <property type="term" value="F:isomerase activity"/>
    <property type="evidence" value="ECO:0007669"/>
    <property type="project" value="UniProtKB-KW"/>
</dbReference>
<dbReference type="AlphaFoldDB" id="A0A1I4FV67"/>
<organism evidence="2 3">
    <name type="scientific">Neomesorhizobium albiziae</name>
    <dbReference type="NCBI Taxonomy" id="335020"/>
    <lineage>
        <taxon>Bacteria</taxon>
        <taxon>Pseudomonadati</taxon>
        <taxon>Pseudomonadota</taxon>
        <taxon>Alphaproteobacteria</taxon>
        <taxon>Hyphomicrobiales</taxon>
        <taxon>Phyllobacteriaceae</taxon>
        <taxon>Neomesorhizobium</taxon>
    </lineage>
</organism>
<dbReference type="SUPFAM" id="SSF51658">
    <property type="entry name" value="Xylose isomerase-like"/>
    <property type="match status" value="1"/>
</dbReference>
<dbReference type="PANTHER" id="PTHR12110:SF48">
    <property type="entry name" value="BLL3656 PROTEIN"/>
    <property type="match status" value="1"/>
</dbReference>
<evidence type="ECO:0000313" key="3">
    <source>
        <dbReference type="Proteomes" id="UP000323300"/>
    </source>
</evidence>
<keyword evidence="3" id="KW-1185">Reference proteome</keyword>
<dbReference type="Proteomes" id="UP000323300">
    <property type="component" value="Unassembled WGS sequence"/>
</dbReference>
<dbReference type="InterPro" id="IPR036237">
    <property type="entry name" value="Xyl_isomerase-like_sf"/>
</dbReference>
<gene>
    <name evidence="2" type="ORF">SAMN04488498_1623</name>
</gene>
<dbReference type="Gene3D" id="3.20.20.150">
    <property type="entry name" value="Divalent-metal-dependent TIM barrel enzymes"/>
    <property type="match status" value="1"/>
</dbReference>
<dbReference type="InterPro" id="IPR013022">
    <property type="entry name" value="Xyl_isomerase-like_TIM-brl"/>
</dbReference>
<proteinExistence type="predicted"/>
<dbReference type="InterPro" id="IPR014621">
    <property type="entry name" value="UCP036778_sugar_epimerase"/>
</dbReference>
<dbReference type="OrthoDB" id="2274384at2"/>
<dbReference type="PANTHER" id="PTHR12110">
    <property type="entry name" value="HYDROXYPYRUVATE ISOMERASE"/>
    <property type="match status" value="1"/>
</dbReference>
<protein>
    <submittedName>
        <fullName evidence="2">2-keto-myo-inositol isomerase</fullName>
    </submittedName>
</protein>
<accession>A0A1I4FV67</accession>
<name>A0A1I4FV67_9HYPH</name>
<dbReference type="EMBL" id="FOSL01000062">
    <property type="protein sequence ID" value="SFL21735.1"/>
    <property type="molecule type" value="Genomic_DNA"/>
</dbReference>
<reference evidence="2 3" key="1">
    <citation type="submission" date="2016-10" db="EMBL/GenBank/DDBJ databases">
        <authorList>
            <person name="Varghese N."/>
            <person name="Submissions S."/>
        </authorList>
    </citation>
    <scope>NUCLEOTIDE SEQUENCE [LARGE SCALE GENOMIC DNA]</scope>
    <source>
        <strain evidence="2 3">DSM 21822</strain>
    </source>
</reference>
<dbReference type="InterPro" id="IPR050312">
    <property type="entry name" value="IolE/XylAMocC-like"/>
</dbReference>
<evidence type="ECO:0000313" key="2">
    <source>
        <dbReference type="EMBL" id="SFL21735.1"/>
    </source>
</evidence>